<name>A0AAN8YWX6_9MAGN</name>
<proteinExistence type="predicted"/>
<gene>
    <name evidence="1" type="ORF">RJ641_016586</name>
</gene>
<comment type="caution">
    <text evidence="1">The sequence shown here is derived from an EMBL/GenBank/DDBJ whole genome shotgun (WGS) entry which is preliminary data.</text>
</comment>
<reference evidence="1 2" key="1">
    <citation type="submission" date="2023-12" db="EMBL/GenBank/DDBJ databases">
        <title>A high-quality genome assembly for Dillenia turbinata (Dilleniales).</title>
        <authorList>
            <person name="Chanderbali A."/>
        </authorList>
    </citation>
    <scope>NUCLEOTIDE SEQUENCE [LARGE SCALE GENOMIC DNA]</scope>
    <source>
        <strain evidence="1">LSX21</strain>
        <tissue evidence="1">Leaf</tissue>
    </source>
</reference>
<evidence type="ECO:0000313" key="2">
    <source>
        <dbReference type="Proteomes" id="UP001370490"/>
    </source>
</evidence>
<organism evidence="1 2">
    <name type="scientific">Dillenia turbinata</name>
    <dbReference type="NCBI Taxonomy" id="194707"/>
    <lineage>
        <taxon>Eukaryota</taxon>
        <taxon>Viridiplantae</taxon>
        <taxon>Streptophyta</taxon>
        <taxon>Embryophyta</taxon>
        <taxon>Tracheophyta</taxon>
        <taxon>Spermatophyta</taxon>
        <taxon>Magnoliopsida</taxon>
        <taxon>eudicotyledons</taxon>
        <taxon>Gunneridae</taxon>
        <taxon>Pentapetalae</taxon>
        <taxon>Dilleniales</taxon>
        <taxon>Dilleniaceae</taxon>
        <taxon>Dillenia</taxon>
    </lineage>
</organism>
<dbReference type="AlphaFoldDB" id="A0AAN8YWX6"/>
<sequence>MENWSFVSCEKLNLMTNWAVASVASAFFASLERCSCISISISDIEDEDEAKIPNCPSELPLCLISKDWFLANEKF</sequence>
<dbReference type="EMBL" id="JBAMMX010000022">
    <property type="protein sequence ID" value="KAK6918164.1"/>
    <property type="molecule type" value="Genomic_DNA"/>
</dbReference>
<protein>
    <submittedName>
        <fullName evidence="1">Uncharacterized protein</fullName>
    </submittedName>
</protein>
<keyword evidence="2" id="KW-1185">Reference proteome</keyword>
<evidence type="ECO:0000313" key="1">
    <source>
        <dbReference type="EMBL" id="KAK6918164.1"/>
    </source>
</evidence>
<dbReference type="Proteomes" id="UP001370490">
    <property type="component" value="Unassembled WGS sequence"/>
</dbReference>
<dbReference type="PANTHER" id="PTHR34061:SF11">
    <property type="entry name" value="PROTEIN, PUTATIVE-RELATED"/>
    <property type="match status" value="1"/>
</dbReference>
<dbReference type="PANTHER" id="PTHR34061">
    <property type="entry name" value="PROTEIN, PUTATIVE-RELATED"/>
    <property type="match status" value="1"/>
</dbReference>
<accession>A0AAN8YWX6</accession>